<gene>
    <name evidence="1" type="ORF">C7B77_00170</name>
</gene>
<comment type="caution">
    <text evidence="1">The sequence shown here is derived from an EMBL/GenBank/DDBJ whole genome shotgun (WGS) entry which is preliminary data.</text>
</comment>
<dbReference type="AlphaFoldDB" id="A0A2T1GP52"/>
<sequence>MGCTVITNKQEKRREKKPSIFSLDGGETAMLRAEAEEACEGRGCALRLRLHSGHLCGVLVRGGVLFSTFEARGNEKNKAKRNFNFKMGLRTVSLPGANKI</sequence>
<reference evidence="1 2" key="1">
    <citation type="submission" date="2018-03" db="EMBL/GenBank/DDBJ databases">
        <title>The ancient ancestry and fast evolution of plastids.</title>
        <authorList>
            <person name="Moore K.R."/>
            <person name="Magnabosco C."/>
            <person name="Momper L."/>
            <person name="Gold D.A."/>
            <person name="Bosak T."/>
            <person name="Fournier G.P."/>
        </authorList>
    </citation>
    <scope>NUCLEOTIDE SEQUENCE [LARGE SCALE GENOMIC DNA]</scope>
    <source>
        <strain evidence="1 2">CCALA 037</strain>
    </source>
</reference>
<protein>
    <submittedName>
        <fullName evidence="1">Uncharacterized protein</fullName>
    </submittedName>
</protein>
<proteinExistence type="predicted"/>
<name>A0A2T1GP52_9CYAN</name>
<dbReference type="EMBL" id="PVWO01000001">
    <property type="protein sequence ID" value="PSB59643.1"/>
    <property type="molecule type" value="Genomic_DNA"/>
</dbReference>
<accession>A0A2T1GP52</accession>
<organism evidence="1 2">
    <name type="scientific">Chamaesiphon polymorphus CCALA 037</name>
    <dbReference type="NCBI Taxonomy" id="2107692"/>
    <lineage>
        <taxon>Bacteria</taxon>
        <taxon>Bacillati</taxon>
        <taxon>Cyanobacteriota</taxon>
        <taxon>Cyanophyceae</taxon>
        <taxon>Gomontiellales</taxon>
        <taxon>Chamaesiphonaceae</taxon>
        <taxon>Chamaesiphon</taxon>
    </lineage>
</organism>
<dbReference type="Proteomes" id="UP000238937">
    <property type="component" value="Unassembled WGS sequence"/>
</dbReference>
<evidence type="ECO:0000313" key="1">
    <source>
        <dbReference type="EMBL" id="PSB59643.1"/>
    </source>
</evidence>
<keyword evidence="2" id="KW-1185">Reference proteome</keyword>
<evidence type="ECO:0000313" key="2">
    <source>
        <dbReference type="Proteomes" id="UP000238937"/>
    </source>
</evidence>